<dbReference type="CDD" id="cd03505">
    <property type="entry name" value="Delta9-FADS-like"/>
    <property type="match status" value="1"/>
</dbReference>
<keyword evidence="10 13" id="KW-0472">Membrane</keyword>
<evidence type="ECO:0000256" key="13">
    <source>
        <dbReference type="SAM" id="Phobius"/>
    </source>
</evidence>
<dbReference type="PRINTS" id="PR00075">
    <property type="entry name" value="FACDDSATRASE"/>
</dbReference>
<dbReference type="GO" id="GO:0006636">
    <property type="term" value="P:unsaturated fatty acid biosynthetic process"/>
    <property type="evidence" value="ECO:0007669"/>
    <property type="project" value="TreeGrafter"/>
</dbReference>
<evidence type="ECO:0000256" key="8">
    <source>
        <dbReference type="ARBA" id="ARBA00023004"/>
    </source>
</evidence>
<dbReference type="AlphaFoldDB" id="A0AA38I7H9"/>
<comment type="subcellular location">
    <subcellularLocation>
        <location evidence="1">Membrane</location>
        <topology evidence="1">Multi-pass membrane protein</topology>
    </subcellularLocation>
</comment>
<keyword evidence="4 12" id="KW-0812">Transmembrane</keyword>
<evidence type="ECO:0000256" key="12">
    <source>
        <dbReference type="RuleBase" id="RU000581"/>
    </source>
</evidence>
<keyword evidence="11 12" id="KW-0275">Fatty acid biosynthesis</keyword>
<dbReference type="GO" id="GO:0005506">
    <property type="term" value="F:iron ion binding"/>
    <property type="evidence" value="ECO:0007669"/>
    <property type="project" value="TreeGrafter"/>
</dbReference>
<dbReference type="GO" id="GO:0004768">
    <property type="term" value="F:stearoyl-CoA 9-desaturase activity"/>
    <property type="evidence" value="ECO:0007669"/>
    <property type="project" value="TreeGrafter"/>
</dbReference>
<comment type="similarity">
    <text evidence="2 12">Belongs to the fatty acid desaturase type 1 family.</text>
</comment>
<keyword evidence="8" id="KW-0408">Iron</keyword>
<dbReference type="Proteomes" id="UP001168821">
    <property type="component" value="Unassembled WGS sequence"/>
</dbReference>
<keyword evidence="16" id="KW-1185">Reference proteome</keyword>
<sequence>MKKYARFCSFLCLLKSFDDFKIMGAIKEQLENNEKTLLPQEIGTDYTFKRKIVWPNAIGFLVLHFLAFYGVYRVGKAHWWTALWALTVTVVSGEGVTLGAHRMYSHKAFKGSWLIRFVVIVLHTIAGQNCLYVWVRDHRQHHRYSDTDADPHNSNRGFFFSHIGWLMSKKHPAVISKGKTIDLSDLENDFLVMFQKEHYKFLYIIFAIGIPIAVPIYGWNETFINSLFVSYFARYILQLHATWLINSAAHLYGTKPYDKFMNPVENRLISMIALGEGWHNYHHAFPSDYRAAEYGVRYSVTTFVIDVLAFLGLVYDLKEVKGDVVKTRVVKKGDGSHPMFSNQSEAEVDPADLLNSPEFDDKTNLEISARHVTASG</sequence>
<feature type="transmembrane region" description="Helical" evidence="13">
    <location>
        <begin position="201"/>
        <end position="219"/>
    </location>
</feature>
<evidence type="ECO:0000256" key="3">
    <source>
        <dbReference type="ARBA" id="ARBA00022516"/>
    </source>
</evidence>
<keyword evidence="6 13" id="KW-1133">Transmembrane helix</keyword>
<evidence type="ECO:0000256" key="2">
    <source>
        <dbReference type="ARBA" id="ARBA00009295"/>
    </source>
</evidence>
<comment type="caution">
    <text evidence="15">The sequence shown here is derived from an EMBL/GenBank/DDBJ whole genome shotgun (WGS) entry which is preliminary data.</text>
</comment>
<dbReference type="PANTHER" id="PTHR11351">
    <property type="entry name" value="ACYL-COA DESATURASE"/>
    <property type="match status" value="1"/>
</dbReference>
<comment type="domain">
    <text evidence="12">The histidine box domains are involved in binding the catalytic metal ions.</text>
</comment>
<keyword evidence="3 12" id="KW-0444">Lipid biosynthesis</keyword>
<dbReference type="Pfam" id="PF00487">
    <property type="entry name" value="FA_desaturase"/>
    <property type="match status" value="1"/>
</dbReference>
<keyword evidence="5" id="KW-0276">Fatty acid metabolism</keyword>
<protein>
    <recommendedName>
        <fullName evidence="14">Fatty acid desaturase domain-containing protein</fullName>
    </recommendedName>
</protein>
<evidence type="ECO:0000256" key="11">
    <source>
        <dbReference type="ARBA" id="ARBA00023160"/>
    </source>
</evidence>
<evidence type="ECO:0000313" key="15">
    <source>
        <dbReference type="EMBL" id="KAJ3650335.1"/>
    </source>
</evidence>
<dbReference type="PANTHER" id="PTHR11351:SF92">
    <property type="entry name" value="ACYL-COA DESATURASE 2-LIKE PROTEIN"/>
    <property type="match status" value="1"/>
</dbReference>
<feature type="transmembrane region" description="Helical" evidence="13">
    <location>
        <begin position="113"/>
        <end position="135"/>
    </location>
</feature>
<dbReference type="InterPro" id="IPR005804">
    <property type="entry name" value="FA_desaturase_dom"/>
</dbReference>
<keyword evidence="9" id="KW-0443">Lipid metabolism</keyword>
<proteinExistence type="inferred from homology"/>
<keyword evidence="7 12" id="KW-0560">Oxidoreductase</keyword>
<evidence type="ECO:0000256" key="6">
    <source>
        <dbReference type="ARBA" id="ARBA00022989"/>
    </source>
</evidence>
<name>A0AA38I7H9_9CUCU</name>
<evidence type="ECO:0000259" key="14">
    <source>
        <dbReference type="Pfam" id="PF00487"/>
    </source>
</evidence>
<evidence type="ECO:0000256" key="4">
    <source>
        <dbReference type="ARBA" id="ARBA00022692"/>
    </source>
</evidence>
<accession>A0AA38I7H9</accession>
<evidence type="ECO:0000256" key="7">
    <source>
        <dbReference type="ARBA" id="ARBA00023002"/>
    </source>
</evidence>
<feature type="transmembrane region" description="Helical" evidence="13">
    <location>
        <begin position="52"/>
        <end position="72"/>
    </location>
</feature>
<dbReference type="EMBL" id="JALNTZ010000006">
    <property type="protein sequence ID" value="KAJ3650335.1"/>
    <property type="molecule type" value="Genomic_DNA"/>
</dbReference>
<evidence type="ECO:0000256" key="5">
    <source>
        <dbReference type="ARBA" id="ARBA00022832"/>
    </source>
</evidence>
<comment type="cofactor">
    <cofactor evidence="12">
        <name>Fe(2+)</name>
        <dbReference type="ChEBI" id="CHEBI:29033"/>
    </cofactor>
</comment>
<dbReference type="InterPro" id="IPR015876">
    <property type="entry name" value="Acyl-CoA_DS"/>
</dbReference>
<evidence type="ECO:0000256" key="10">
    <source>
        <dbReference type="ARBA" id="ARBA00023136"/>
    </source>
</evidence>
<evidence type="ECO:0000256" key="1">
    <source>
        <dbReference type="ARBA" id="ARBA00004141"/>
    </source>
</evidence>
<organism evidence="15 16">
    <name type="scientific">Zophobas morio</name>
    <dbReference type="NCBI Taxonomy" id="2755281"/>
    <lineage>
        <taxon>Eukaryota</taxon>
        <taxon>Metazoa</taxon>
        <taxon>Ecdysozoa</taxon>
        <taxon>Arthropoda</taxon>
        <taxon>Hexapoda</taxon>
        <taxon>Insecta</taxon>
        <taxon>Pterygota</taxon>
        <taxon>Neoptera</taxon>
        <taxon>Endopterygota</taxon>
        <taxon>Coleoptera</taxon>
        <taxon>Polyphaga</taxon>
        <taxon>Cucujiformia</taxon>
        <taxon>Tenebrionidae</taxon>
        <taxon>Zophobas</taxon>
    </lineage>
</organism>
<evidence type="ECO:0000313" key="16">
    <source>
        <dbReference type="Proteomes" id="UP001168821"/>
    </source>
</evidence>
<feature type="domain" description="Fatty acid desaturase" evidence="14">
    <location>
        <begin position="78"/>
        <end position="287"/>
    </location>
</feature>
<gene>
    <name evidence="15" type="ORF">Zmor_022029</name>
</gene>
<dbReference type="GO" id="GO:0005789">
    <property type="term" value="C:endoplasmic reticulum membrane"/>
    <property type="evidence" value="ECO:0007669"/>
    <property type="project" value="TreeGrafter"/>
</dbReference>
<evidence type="ECO:0000256" key="9">
    <source>
        <dbReference type="ARBA" id="ARBA00023098"/>
    </source>
</evidence>
<reference evidence="15" key="1">
    <citation type="journal article" date="2023" name="G3 (Bethesda)">
        <title>Whole genome assemblies of Zophobas morio and Tenebrio molitor.</title>
        <authorList>
            <person name="Kaur S."/>
            <person name="Stinson S.A."/>
            <person name="diCenzo G.C."/>
        </authorList>
    </citation>
    <scope>NUCLEOTIDE SEQUENCE</scope>
    <source>
        <strain evidence="15">QUZm001</strain>
    </source>
</reference>